<sequence>MFCENDIQTLGDESREVIFQVGRAYLERHGITATQLVFDPAQHQVLLDDGPRFQEILQRIALLQGQHTKRPVSERMKELTAFAEAAMDRIARTHAAGPVAPGSRPEIDTVVQTGILLSQLLSRVPSWGERCLRCLDLLDSRTIETGHGMLDQTLSEILRMRPAAMDIYGADVERPRLLDLCLSLCGAGGDRATAPTPVMARIMARGGLADLPRCMAAMRERLLELLGGSLHLYSPEPHEEWVAMLALRQRLRAVPELEADWQLATALSRRFSRFAMPDQLNPLLAREPEYARKAIVLLQLCREIEESGARFELHGILEHYLDHRDFATKFVGPQATREDFTDLAAEISGSLVTADIPEQRKARMLELFRGHLARAVRPTGSRQMQRGQAGIEDSVAVGNLRIPLRNWSPAGLQFGPCPPGIAVGDRMSITVTIRNASLMIDFAADAEVVRVTDGLVAARYTCRDSADEPRIRAFFTV</sequence>
<organism evidence="1 2">
    <name type="scientific">Ferrovibrio xuzhouensis</name>
    <dbReference type="NCBI Taxonomy" id="1576914"/>
    <lineage>
        <taxon>Bacteria</taxon>
        <taxon>Pseudomonadati</taxon>
        <taxon>Pseudomonadota</taxon>
        <taxon>Alphaproteobacteria</taxon>
        <taxon>Rhodospirillales</taxon>
        <taxon>Rhodospirillaceae</taxon>
        <taxon>Ferrovibrio</taxon>
    </lineage>
</organism>
<evidence type="ECO:0008006" key="3">
    <source>
        <dbReference type="Google" id="ProtNLM"/>
    </source>
</evidence>
<comment type="caution">
    <text evidence="1">The sequence shown here is derived from an EMBL/GenBank/DDBJ whole genome shotgun (WGS) entry which is preliminary data.</text>
</comment>
<evidence type="ECO:0000313" key="1">
    <source>
        <dbReference type="EMBL" id="MFC3677291.1"/>
    </source>
</evidence>
<reference evidence="2" key="1">
    <citation type="journal article" date="2019" name="Int. J. Syst. Evol. Microbiol.">
        <title>The Global Catalogue of Microorganisms (GCM) 10K type strain sequencing project: providing services to taxonomists for standard genome sequencing and annotation.</title>
        <authorList>
            <consortium name="The Broad Institute Genomics Platform"/>
            <consortium name="The Broad Institute Genome Sequencing Center for Infectious Disease"/>
            <person name="Wu L."/>
            <person name="Ma J."/>
        </authorList>
    </citation>
    <scope>NUCLEOTIDE SEQUENCE [LARGE SCALE GENOMIC DNA]</scope>
    <source>
        <strain evidence="2">KCTC 42182</strain>
    </source>
</reference>
<dbReference type="EMBL" id="JBHRYJ010000004">
    <property type="protein sequence ID" value="MFC3677291.1"/>
    <property type="molecule type" value="Genomic_DNA"/>
</dbReference>
<accession>A0ABV7VIE6</accession>
<name>A0ABV7VIE6_9PROT</name>
<keyword evidence="2" id="KW-1185">Reference proteome</keyword>
<proteinExistence type="predicted"/>
<dbReference type="RefSeq" id="WP_379728830.1">
    <property type="nucleotide sequence ID" value="NZ_JBHRYJ010000004.1"/>
</dbReference>
<evidence type="ECO:0000313" key="2">
    <source>
        <dbReference type="Proteomes" id="UP001595711"/>
    </source>
</evidence>
<protein>
    <recommendedName>
        <fullName evidence="3">PilZ domain-containing protein</fullName>
    </recommendedName>
</protein>
<dbReference type="Proteomes" id="UP001595711">
    <property type="component" value="Unassembled WGS sequence"/>
</dbReference>
<gene>
    <name evidence="1" type="ORF">ACFOOQ_17175</name>
</gene>